<dbReference type="EMBL" id="CP115450">
    <property type="protein sequence ID" value="WBP86176.1"/>
    <property type="molecule type" value="Genomic_DNA"/>
</dbReference>
<dbReference type="Pfam" id="PF22924">
    <property type="entry name" value="ACOX_C_alpha1"/>
    <property type="match status" value="1"/>
</dbReference>
<dbReference type="InterPro" id="IPR012258">
    <property type="entry name" value="Acyl-CoA_oxidase"/>
</dbReference>
<name>A0ABY7Q0I4_9ACTN</name>
<dbReference type="Proteomes" id="UP001212821">
    <property type="component" value="Chromosome"/>
</dbReference>
<protein>
    <submittedName>
        <fullName evidence="2">Acyl-CoA dehydrogenase family protein</fullName>
    </submittedName>
</protein>
<feature type="domain" description="Acyl-CoA oxidase C-alpha1" evidence="1">
    <location>
        <begin position="261"/>
        <end position="409"/>
    </location>
</feature>
<dbReference type="SUPFAM" id="SSF47203">
    <property type="entry name" value="Acyl-CoA dehydrogenase C-terminal domain-like"/>
    <property type="match status" value="1"/>
</dbReference>
<sequence length="579" mass="62991">MTDKRVTALTHLLAEPDFAEIRPLEQSLHAYSLQTLHRARMLNSAGITANSLWLGRGTTSEFADFLRSMGWIGAYDASLANVLVSHQIAGDALLSHADPDQLAQYGPEIDRMTKVYCFAASELHAGSDLKRIGTTATYRHADRSLVLHTPEPADSKVWIGNSLYTGDVAMVLSRVVVDGRDEGHHWLRVPLRSEGRLIDGVHVRGAEPKGGVEANQTGIITFDRCVLPVSAMMSRWARIDEQGRYHSPLKRYRRFDECLATFTHERLFPTAGAGMAQRLACAVTVRFADLKKAFGGPLISHPHYRMRLRTAAGRATAAKHALEALTAVAVDRHDDRPPSEDRLLHALVACGKTGSTGDARHTLADARELCGGLGYHRLNQISPLQHDYEIAVTFGGDNTVLGYQASRFALREREALAALLDAAIRPHQDASRLLEVMRAVCDQLLADVDRQGPGAASTAWSRAVYQTLALGHWAAHEPTETGQALLRHYAAGCVLEHGVTALRAGALTQEEFLRVAELHEEEGAAPMDAADLLKVLDVPEALITAPIAHADFADRHLAQAVAVPEGRPGPAAVPLRDPA</sequence>
<accession>A0ABY7Q0I4</accession>
<dbReference type="RefSeq" id="WP_270142647.1">
    <property type="nucleotide sequence ID" value="NZ_CP115450.1"/>
</dbReference>
<dbReference type="Gene3D" id="2.40.110.10">
    <property type="entry name" value="Butyryl-CoA Dehydrogenase, subunit A, domain 2"/>
    <property type="match status" value="1"/>
</dbReference>
<dbReference type="InterPro" id="IPR046373">
    <property type="entry name" value="Acyl-CoA_Oxase/DH_mid-dom_sf"/>
</dbReference>
<reference evidence="3" key="1">
    <citation type="submission" date="2022-12" db="EMBL/GenBank/DDBJ databases">
        <authorList>
            <person name="Mo P."/>
        </authorList>
    </citation>
    <scope>NUCLEOTIDE SEQUENCE [LARGE SCALE GENOMIC DNA]</scope>
    <source>
        <strain evidence="3">HUAS 3-15</strain>
    </source>
</reference>
<dbReference type="Gene3D" id="1.20.140.10">
    <property type="entry name" value="Butyryl-CoA Dehydrogenase, subunit A, domain 3"/>
    <property type="match status" value="1"/>
</dbReference>
<dbReference type="SUPFAM" id="SSF56645">
    <property type="entry name" value="Acyl-CoA dehydrogenase NM domain-like"/>
    <property type="match status" value="1"/>
</dbReference>
<dbReference type="PANTHER" id="PTHR10909">
    <property type="entry name" value="ELECTRON TRANSPORT OXIDOREDUCTASE"/>
    <property type="match status" value="1"/>
</dbReference>
<evidence type="ECO:0000313" key="3">
    <source>
        <dbReference type="Proteomes" id="UP001212821"/>
    </source>
</evidence>
<evidence type="ECO:0000259" key="1">
    <source>
        <dbReference type="Pfam" id="PF22924"/>
    </source>
</evidence>
<dbReference type="InterPro" id="IPR055060">
    <property type="entry name" value="ACOX_C_alpha1"/>
</dbReference>
<dbReference type="InterPro" id="IPR036250">
    <property type="entry name" value="AcylCo_DH-like_C"/>
</dbReference>
<dbReference type="PANTHER" id="PTHR10909:SF382">
    <property type="entry name" value="ACYL-COENZYME A OXIDASE"/>
    <property type="match status" value="1"/>
</dbReference>
<proteinExistence type="predicted"/>
<keyword evidence="3" id="KW-1185">Reference proteome</keyword>
<gene>
    <name evidence="2" type="ORF">O1G21_10195</name>
</gene>
<evidence type="ECO:0000313" key="2">
    <source>
        <dbReference type="EMBL" id="WBP86176.1"/>
    </source>
</evidence>
<dbReference type="InterPro" id="IPR009100">
    <property type="entry name" value="AcylCoA_DH/oxidase_NM_dom_sf"/>
</dbReference>
<organism evidence="2 3">
    <name type="scientific">Kitasatospora cathayae</name>
    <dbReference type="NCBI Taxonomy" id="3004092"/>
    <lineage>
        <taxon>Bacteria</taxon>
        <taxon>Bacillati</taxon>
        <taxon>Actinomycetota</taxon>
        <taxon>Actinomycetes</taxon>
        <taxon>Kitasatosporales</taxon>
        <taxon>Streptomycetaceae</taxon>
        <taxon>Kitasatospora</taxon>
    </lineage>
</organism>